<dbReference type="AlphaFoldDB" id="A0A847UP89"/>
<comment type="caution">
    <text evidence="3">The sequence shown here is derived from an EMBL/GenBank/DDBJ whole genome shotgun (WGS) entry which is preliminary data.</text>
</comment>
<dbReference type="Proteomes" id="UP000641625">
    <property type="component" value="Unassembled WGS sequence"/>
</dbReference>
<evidence type="ECO:0000313" key="3">
    <source>
        <dbReference type="EMBL" id="NLV14426.1"/>
    </source>
</evidence>
<proteinExistence type="predicted"/>
<accession>A0A847UP89</accession>
<feature type="compositionally biased region" description="Basic and acidic residues" evidence="1">
    <location>
        <begin position="67"/>
        <end position="77"/>
    </location>
</feature>
<name>A0A847UP89_HALAR</name>
<dbReference type="EMBL" id="WOWA01000009">
    <property type="protein sequence ID" value="NLV14426.1"/>
    <property type="molecule type" value="Genomic_DNA"/>
</dbReference>
<protein>
    <submittedName>
        <fullName evidence="3">Uncharacterized protein</fullName>
    </submittedName>
</protein>
<organism evidence="3 4">
    <name type="scientific">Haloarcula argentinensis</name>
    <dbReference type="NCBI Taxonomy" id="43776"/>
    <lineage>
        <taxon>Archaea</taxon>
        <taxon>Methanobacteriati</taxon>
        <taxon>Methanobacteriota</taxon>
        <taxon>Stenosarchaea group</taxon>
        <taxon>Halobacteria</taxon>
        <taxon>Halobacteriales</taxon>
        <taxon>Haloarculaceae</taxon>
        <taxon>Haloarcula</taxon>
    </lineage>
</organism>
<evidence type="ECO:0000313" key="4">
    <source>
        <dbReference type="Proteomes" id="UP000641625"/>
    </source>
</evidence>
<keyword evidence="2" id="KW-0472">Membrane</keyword>
<feature type="region of interest" description="Disordered" evidence="1">
    <location>
        <begin position="52"/>
        <end position="77"/>
    </location>
</feature>
<gene>
    <name evidence="3" type="ORF">GOC77_14270</name>
</gene>
<evidence type="ECO:0000256" key="1">
    <source>
        <dbReference type="SAM" id="MobiDB-lite"/>
    </source>
</evidence>
<keyword evidence="2" id="KW-0812">Transmembrane</keyword>
<sequence>MQSALSQIPTPAAETVAFGMMMFLGGMAVPTRYGMERIEGFGRFVAAKLPYKPRPGMDEETAMQEATGDRQDGDGGN</sequence>
<reference evidence="3" key="1">
    <citation type="submission" date="2019-12" db="EMBL/GenBank/DDBJ databases">
        <title>Whole genome sequencing of Haloarcula argentinensis strain pws5.</title>
        <authorList>
            <person name="Verma D.K."/>
            <person name="Gopal K."/>
            <person name="Prasad E.S."/>
        </authorList>
    </citation>
    <scope>NUCLEOTIDE SEQUENCE</scope>
    <source>
        <strain evidence="3">Pws5</strain>
    </source>
</reference>
<feature type="transmembrane region" description="Helical" evidence="2">
    <location>
        <begin position="12"/>
        <end position="29"/>
    </location>
</feature>
<keyword evidence="2" id="KW-1133">Transmembrane helix</keyword>
<evidence type="ECO:0000256" key="2">
    <source>
        <dbReference type="SAM" id="Phobius"/>
    </source>
</evidence>